<protein>
    <submittedName>
        <fullName evidence="1">Uncharacterized protein</fullName>
    </submittedName>
</protein>
<evidence type="ECO:0000313" key="2">
    <source>
        <dbReference type="Proteomes" id="UP000265520"/>
    </source>
</evidence>
<organism evidence="1 2">
    <name type="scientific">Trifolium medium</name>
    <dbReference type="NCBI Taxonomy" id="97028"/>
    <lineage>
        <taxon>Eukaryota</taxon>
        <taxon>Viridiplantae</taxon>
        <taxon>Streptophyta</taxon>
        <taxon>Embryophyta</taxon>
        <taxon>Tracheophyta</taxon>
        <taxon>Spermatophyta</taxon>
        <taxon>Magnoliopsida</taxon>
        <taxon>eudicotyledons</taxon>
        <taxon>Gunneridae</taxon>
        <taxon>Pentapetalae</taxon>
        <taxon>rosids</taxon>
        <taxon>fabids</taxon>
        <taxon>Fabales</taxon>
        <taxon>Fabaceae</taxon>
        <taxon>Papilionoideae</taxon>
        <taxon>50 kb inversion clade</taxon>
        <taxon>NPAAA clade</taxon>
        <taxon>Hologalegina</taxon>
        <taxon>IRL clade</taxon>
        <taxon>Trifolieae</taxon>
        <taxon>Trifolium</taxon>
    </lineage>
</organism>
<feature type="non-terminal residue" evidence="1">
    <location>
        <position position="26"/>
    </location>
</feature>
<reference evidence="1 2" key="1">
    <citation type="journal article" date="2018" name="Front. Plant Sci.">
        <title>Red Clover (Trifolium pratense) and Zigzag Clover (T. medium) - A Picture of Genomic Similarities and Differences.</title>
        <authorList>
            <person name="Dluhosova J."/>
            <person name="Istvanek J."/>
            <person name="Nedelnik J."/>
            <person name="Repkova J."/>
        </authorList>
    </citation>
    <scope>NUCLEOTIDE SEQUENCE [LARGE SCALE GENOMIC DNA]</scope>
    <source>
        <strain evidence="2">cv. 10/8</strain>
        <tissue evidence="1">Leaf</tissue>
    </source>
</reference>
<dbReference type="EMBL" id="LXQA010865627">
    <property type="protein sequence ID" value="MCI74682.1"/>
    <property type="molecule type" value="Genomic_DNA"/>
</dbReference>
<proteinExistence type="predicted"/>
<keyword evidence="2" id="KW-1185">Reference proteome</keyword>
<name>A0A392UMJ9_9FABA</name>
<dbReference type="AlphaFoldDB" id="A0A392UMJ9"/>
<evidence type="ECO:0000313" key="1">
    <source>
        <dbReference type="EMBL" id="MCI74682.1"/>
    </source>
</evidence>
<comment type="caution">
    <text evidence="1">The sequence shown here is derived from an EMBL/GenBank/DDBJ whole genome shotgun (WGS) entry which is preliminary data.</text>
</comment>
<sequence>MVAQRASQQADSLPVAFYRCSEECSD</sequence>
<dbReference type="Proteomes" id="UP000265520">
    <property type="component" value="Unassembled WGS sequence"/>
</dbReference>
<accession>A0A392UMJ9</accession>